<keyword evidence="2" id="KW-1185">Reference proteome</keyword>
<evidence type="ECO:0000313" key="1">
    <source>
        <dbReference type="EMBL" id="MFB9327540.1"/>
    </source>
</evidence>
<dbReference type="RefSeq" id="WP_377495950.1">
    <property type="nucleotide sequence ID" value="NZ_JBHMDO010000026.1"/>
</dbReference>
<reference evidence="1 2" key="1">
    <citation type="submission" date="2024-09" db="EMBL/GenBank/DDBJ databases">
        <authorList>
            <person name="Sun Q."/>
            <person name="Mori K."/>
        </authorList>
    </citation>
    <scope>NUCLEOTIDE SEQUENCE [LARGE SCALE GENOMIC DNA]</scope>
    <source>
        <strain evidence="1 2">TISTR 2452</strain>
    </source>
</reference>
<accession>A0ABV5KRN4</accession>
<gene>
    <name evidence="1" type="ORF">ACFFSY_16540</name>
</gene>
<dbReference type="EMBL" id="JBHMDO010000026">
    <property type="protein sequence ID" value="MFB9327540.1"/>
    <property type="molecule type" value="Genomic_DNA"/>
</dbReference>
<sequence length="47" mass="5260">MKNLANMQQYERTIAAAQESISDAVHPFAFDRISGFPGTVRTRCACR</sequence>
<dbReference type="Proteomes" id="UP001589747">
    <property type="component" value="Unassembled WGS sequence"/>
</dbReference>
<comment type="caution">
    <text evidence="1">The sequence shown here is derived from an EMBL/GenBank/DDBJ whole genome shotgun (WGS) entry which is preliminary data.</text>
</comment>
<protein>
    <submittedName>
        <fullName evidence="1">Uncharacterized protein</fullName>
    </submittedName>
</protein>
<proteinExistence type="predicted"/>
<organism evidence="1 2">
    <name type="scientific">Paenibacillus aurantiacus</name>
    <dbReference type="NCBI Taxonomy" id="1936118"/>
    <lineage>
        <taxon>Bacteria</taxon>
        <taxon>Bacillati</taxon>
        <taxon>Bacillota</taxon>
        <taxon>Bacilli</taxon>
        <taxon>Bacillales</taxon>
        <taxon>Paenibacillaceae</taxon>
        <taxon>Paenibacillus</taxon>
    </lineage>
</organism>
<name>A0ABV5KRN4_9BACL</name>
<evidence type="ECO:0000313" key="2">
    <source>
        <dbReference type="Proteomes" id="UP001589747"/>
    </source>
</evidence>